<dbReference type="NCBIfam" id="TIGR03292">
    <property type="entry name" value="PhnH_redo"/>
    <property type="match status" value="1"/>
</dbReference>
<dbReference type="OrthoDB" id="7947094at2"/>
<dbReference type="EMBL" id="SMGR01000001">
    <property type="protein sequence ID" value="TCL08283.1"/>
    <property type="molecule type" value="Genomic_DNA"/>
</dbReference>
<organism evidence="1 2">
    <name type="scientific">Shimia isoporae</name>
    <dbReference type="NCBI Taxonomy" id="647720"/>
    <lineage>
        <taxon>Bacteria</taxon>
        <taxon>Pseudomonadati</taxon>
        <taxon>Pseudomonadota</taxon>
        <taxon>Alphaproteobacteria</taxon>
        <taxon>Rhodobacterales</taxon>
        <taxon>Roseobacteraceae</taxon>
    </lineage>
</organism>
<dbReference type="InterPro" id="IPR008772">
    <property type="entry name" value="Phosphonate_metab_PhnH"/>
</dbReference>
<sequence length="179" mass="19331">MSVTVPIRSADEARGNASFEALMWALSRPGHIKALPRPGEPSLINALIDRECRVFCADPLLMPQILKTGAEIAMLDNADHVFAGTLKDVSILKELPIGSDLYPDDGATLIAQATLGESTNLRLRGPGVDGSCDVSIGGLPEGFWEMRKQVMRYPTGFELLLVDGDQLMAIPRSTDVEVL</sequence>
<dbReference type="Gene3D" id="3.40.50.11310">
    <property type="entry name" value="Bacterial phosphonate metabolism protein PhnH"/>
    <property type="match status" value="1"/>
</dbReference>
<comment type="caution">
    <text evidence="1">The sequence shown here is derived from an EMBL/GenBank/DDBJ whole genome shotgun (WGS) entry which is preliminary data.</text>
</comment>
<dbReference type="AlphaFoldDB" id="A0A4R1NNW2"/>
<gene>
    <name evidence="1" type="ORF">BXY66_0318</name>
</gene>
<reference evidence="1 2" key="1">
    <citation type="submission" date="2019-03" db="EMBL/GenBank/DDBJ databases">
        <title>Genomic Encyclopedia of Archaeal and Bacterial Type Strains, Phase II (KMG-II): from individual species to whole genera.</title>
        <authorList>
            <person name="Goeker M."/>
        </authorList>
    </citation>
    <scope>NUCLEOTIDE SEQUENCE [LARGE SCALE GENOMIC DNA]</scope>
    <source>
        <strain evidence="1 2">DSM 26433</strain>
    </source>
</reference>
<dbReference type="SUPFAM" id="SSF159709">
    <property type="entry name" value="PhnH-like"/>
    <property type="match status" value="1"/>
</dbReference>
<dbReference type="RefSeq" id="WP_132858424.1">
    <property type="nucleotide sequence ID" value="NZ_SMGR01000001.1"/>
</dbReference>
<proteinExistence type="predicted"/>
<keyword evidence="2" id="KW-1185">Reference proteome</keyword>
<dbReference type="InterPro" id="IPR038058">
    <property type="entry name" value="PhnH-like_sp"/>
</dbReference>
<name>A0A4R1NNW2_9RHOB</name>
<evidence type="ECO:0000313" key="1">
    <source>
        <dbReference type="EMBL" id="TCL08283.1"/>
    </source>
</evidence>
<evidence type="ECO:0000313" key="2">
    <source>
        <dbReference type="Proteomes" id="UP000295673"/>
    </source>
</evidence>
<dbReference type="GO" id="GO:0019634">
    <property type="term" value="P:organic phosphonate metabolic process"/>
    <property type="evidence" value="ECO:0007669"/>
    <property type="project" value="InterPro"/>
</dbReference>
<dbReference type="Proteomes" id="UP000295673">
    <property type="component" value="Unassembled WGS sequence"/>
</dbReference>
<dbReference type="Pfam" id="PF05845">
    <property type="entry name" value="PhnH"/>
    <property type="match status" value="1"/>
</dbReference>
<accession>A0A4R1NNW2</accession>
<protein>
    <submittedName>
        <fullName evidence="1">Methylphosphonate degradation complex subunit PhnH</fullName>
    </submittedName>
</protein>